<comment type="caution">
    <text evidence="2">The sequence shown here is derived from an EMBL/GenBank/DDBJ whole genome shotgun (WGS) entry which is preliminary data.</text>
</comment>
<evidence type="ECO:0000313" key="3">
    <source>
        <dbReference type="Proteomes" id="UP000272412"/>
    </source>
</evidence>
<accession>A0A3N4N642</accession>
<keyword evidence="1" id="KW-0732">Signal</keyword>
<feature type="chain" id="PRO_5017952939" evidence="1">
    <location>
        <begin position="22"/>
        <end position="149"/>
    </location>
</feature>
<dbReference type="EMBL" id="RPFL01000001">
    <property type="protein sequence ID" value="RPD90825.1"/>
    <property type="molecule type" value="Genomic_DNA"/>
</dbReference>
<dbReference type="AlphaFoldDB" id="A0A3N4N642"/>
<reference evidence="2 3" key="1">
    <citation type="submission" date="2018-11" db="EMBL/GenBank/DDBJ databases">
        <title>Neisseria weixii sp. nov. isolated from the rectal contents of plateau pika (Ochotona cruzoniae).</title>
        <authorList>
            <person name="Zhang G."/>
        </authorList>
    </citation>
    <scope>NUCLEOTIDE SEQUENCE [LARGE SCALE GENOMIC DNA]</scope>
    <source>
        <strain evidence="2 3">10009</strain>
    </source>
</reference>
<organism evidence="2 3">
    <name type="scientific">Neisseria weixii</name>
    <dbReference type="NCBI Taxonomy" id="1853276"/>
    <lineage>
        <taxon>Bacteria</taxon>
        <taxon>Pseudomonadati</taxon>
        <taxon>Pseudomonadota</taxon>
        <taxon>Betaproteobacteria</taxon>
        <taxon>Neisseriales</taxon>
        <taxon>Neisseriaceae</taxon>
        <taxon>Neisseria</taxon>
    </lineage>
</organism>
<name>A0A3N4N642_9NEIS</name>
<feature type="signal peptide" evidence="1">
    <location>
        <begin position="1"/>
        <end position="21"/>
    </location>
</feature>
<dbReference type="Proteomes" id="UP000272412">
    <property type="component" value="Unassembled WGS sequence"/>
</dbReference>
<protein>
    <submittedName>
        <fullName evidence="2">Uncharacterized protein</fullName>
    </submittedName>
</protein>
<keyword evidence="3" id="KW-1185">Reference proteome</keyword>
<proteinExistence type="predicted"/>
<evidence type="ECO:0000313" key="2">
    <source>
        <dbReference type="EMBL" id="RPD90825.1"/>
    </source>
</evidence>
<dbReference type="RefSeq" id="WP_123803552.1">
    <property type="nucleotide sequence ID" value="NZ_RPFL01000001.1"/>
</dbReference>
<evidence type="ECO:0000256" key="1">
    <source>
        <dbReference type="SAM" id="SignalP"/>
    </source>
</evidence>
<sequence>MKKQILAAMMIFAMIAAPSMAQSLDKQAFEAKVFDVQADKPLQLAELSKQEMKETEGKFIPLGLAVAGGGAFAAWKYHYDVYKATGRIGTAGGAARAAAIGSGTAAIGGGMGAAAGGGIAGAVAWTPGTFALNQGAQKANTTHTINNRR</sequence>
<gene>
    <name evidence="2" type="ORF">EGK74_00265</name>
</gene>